<dbReference type="InterPro" id="IPR036691">
    <property type="entry name" value="Endo/exonu/phosph_ase_sf"/>
</dbReference>
<dbReference type="PANTHER" id="PTHR46890">
    <property type="entry name" value="NON-LTR RETROLELEMENT REVERSE TRANSCRIPTASE-LIKE PROTEIN-RELATED"/>
    <property type="match status" value="1"/>
</dbReference>
<reference evidence="3" key="1">
    <citation type="journal article" date="2022" name="Int. J. Mol. Sci.">
        <title>Draft Genome of Tanacetum Coccineum: Genomic Comparison of Closely Related Tanacetum-Family Plants.</title>
        <authorList>
            <person name="Yamashiro T."/>
            <person name="Shiraishi A."/>
            <person name="Nakayama K."/>
            <person name="Satake H."/>
        </authorList>
    </citation>
    <scope>NUCLEOTIDE SEQUENCE</scope>
</reference>
<gene>
    <name evidence="3" type="ORF">Tco_0936605</name>
</gene>
<feature type="domain" description="Reverse transcriptase" evidence="2">
    <location>
        <begin position="503"/>
        <end position="641"/>
    </location>
</feature>
<evidence type="ECO:0000313" key="4">
    <source>
        <dbReference type="Proteomes" id="UP001151760"/>
    </source>
</evidence>
<dbReference type="InterPro" id="IPR043502">
    <property type="entry name" value="DNA/RNA_pol_sf"/>
</dbReference>
<comment type="caution">
    <text evidence="3">The sequence shown here is derived from an EMBL/GenBank/DDBJ whole genome shotgun (WGS) entry which is preliminary data.</text>
</comment>
<evidence type="ECO:0000256" key="1">
    <source>
        <dbReference type="SAM" id="MobiDB-lite"/>
    </source>
</evidence>
<reference evidence="3" key="2">
    <citation type="submission" date="2022-01" db="EMBL/GenBank/DDBJ databases">
        <authorList>
            <person name="Yamashiro T."/>
            <person name="Shiraishi A."/>
            <person name="Satake H."/>
            <person name="Nakayama K."/>
        </authorList>
    </citation>
    <scope>NUCLEOTIDE SEQUENCE</scope>
</reference>
<feature type="compositionally biased region" description="Basic and acidic residues" evidence="1">
    <location>
        <begin position="151"/>
        <end position="187"/>
    </location>
</feature>
<dbReference type="SUPFAM" id="SSF56219">
    <property type="entry name" value="DNase I-like"/>
    <property type="match status" value="1"/>
</dbReference>
<sequence length="872" mass="99053">MLVSTSIIFPSANSTKCLGPSKFVRYENLIILRDSYPTMKVCKKWGEVLFIDDSDKCNRLSKRICIKSSHSMLLFATILVSLNNVIYDIKLLGGNDVESIVGIIDDIGEVKAGLEQVLQSKDNVSPNDVGDDRNNDFNDKEPECAYEGLDDFNKDSTTRDLDGDNSDKVNPNKDISDEHPDRDDASKQHSGFSLLERLEETIKVGTALDLNMEGCEITLASLIGDDGELLVWGNSQFDFASISARGMLGEIICVWNNLVFRKSKILCNDNYVLVEGLWIPNDVRLMWIVVYAPQNLSTKIALWSSLVNIIGSWDGNLVMMGDFNEVRKAGGFKFTWTDKWGTKMSKLDRFLVSESFYENFPHVMGVVLEKGIPDHRPILLKDFKKKRRQLAINEILKNGDWIEEPDRVKNEFFEHFSKRFQRFNGIQPTLNVDMPNMLSPTQRDYLEIQFSRDEIKRAVWDCGGDRALGPDEITFKFIKTFWDMIKDDVVHFVNEFFYRMSIHIIGKLLANRLGSVIGSCISSEQSAFIKGRNILDGPLILNEVMAWYRKRKKELMVFKVDFEKAFDSLRWDYLDMIMGKLGIGHKWRFWIFGCLHSAHSSVLVNGSPTSEFDICRGLRQGDPLSPFLFILAMEGLHMLTHKAEAMGIFKVGVPEAIVSNMAYSIGCGAANFPMKYLGVPVGAHLLSVGGQLSLIKSVLGHLPTYYMSIYHMPSTIVKKLETMRNQFFLGGDIDERKISSTLWVRVIKSIHGPHGNINDTSPGRLSYSTWGGDSRLWTLDLWVLLFASIGIWSTPTLSNKVKDYLEGVGGTLMWSIWSFINRLIIFNTPPIKAVLWDFIVSQSYLWISSRNPKSKIGWVDWLRNPIVSITHM</sequence>
<dbReference type="Gene3D" id="3.60.10.10">
    <property type="entry name" value="Endonuclease/exonuclease/phosphatase"/>
    <property type="match status" value="1"/>
</dbReference>
<dbReference type="PANTHER" id="PTHR46890:SF50">
    <property type="entry name" value="RNA-DIRECTED DNA POLYMERASE, EUKARYOTA, REVERSE TRANSCRIPTASE ZINC-BINDING DOMAIN PROTEIN-RELATED"/>
    <property type="match status" value="1"/>
</dbReference>
<dbReference type="SUPFAM" id="SSF56672">
    <property type="entry name" value="DNA/RNA polymerases"/>
    <property type="match status" value="1"/>
</dbReference>
<dbReference type="EMBL" id="BQNB010015165">
    <property type="protein sequence ID" value="GJT36740.1"/>
    <property type="molecule type" value="Genomic_DNA"/>
</dbReference>
<protein>
    <submittedName>
        <fullName evidence="3">RNA-directed DNA polymerase, eukaryota, reverse transcriptase zinc-binding domain protein</fullName>
    </submittedName>
</protein>
<keyword evidence="3" id="KW-0695">RNA-directed DNA polymerase</keyword>
<evidence type="ECO:0000259" key="2">
    <source>
        <dbReference type="Pfam" id="PF00078"/>
    </source>
</evidence>
<evidence type="ECO:0000313" key="3">
    <source>
        <dbReference type="EMBL" id="GJT36740.1"/>
    </source>
</evidence>
<dbReference type="InterPro" id="IPR052343">
    <property type="entry name" value="Retrotransposon-Effector_Assoc"/>
</dbReference>
<dbReference type="Pfam" id="PF00078">
    <property type="entry name" value="RVT_1"/>
    <property type="match status" value="1"/>
</dbReference>
<name>A0ABQ5DBU4_9ASTR</name>
<feature type="region of interest" description="Disordered" evidence="1">
    <location>
        <begin position="121"/>
        <end position="140"/>
    </location>
</feature>
<feature type="compositionally biased region" description="Basic and acidic residues" evidence="1">
    <location>
        <begin position="130"/>
        <end position="140"/>
    </location>
</feature>
<accession>A0ABQ5DBU4</accession>
<keyword evidence="3" id="KW-0548">Nucleotidyltransferase</keyword>
<dbReference type="Proteomes" id="UP001151760">
    <property type="component" value="Unassembled WGS sequence"/>
</dbReference>
<dbReference type="GO" id="GO:0003964">
    <property type="term" value="F:RNA-directed DNA polymerase activity"/>
    <property type="evidence" value="ECO:0007669"/>
    <property type="project" value="UniProtKB-KW"/>
</dbReference>
<organism evidence="3 4">
    <name type="scientific">Tanacetum coccineum</name>
    <dbReference type="NCBI Taxonomy" id="301880"/>
    <lineage>
        <taxon>Eukaryota</taxon>
        <taxon>Viridiplantae</taxon>
        <taxon>Streptophyta</taxon>
        <taxon>Embryophyta</taxon>
        <taxon>Tracheophyta</taxon>
        <taxon>Spermatophyta</taxon>
        <taxon>Magnoliopsida</taxon>
        <taxon>eudicotyledons</taxon>
        <taxon>Gunneridae</taxon>
        <taxon>Pentapetalae</taxon>
        <taxon>asterids</taxon>
        <taxon>campanulids</taxon>
        <taxon>Asterales</taxon>
        <taxon>Asteraceae</taxon>
        <taxon>Asteroideae</taxon>
        <taxon>Anthemideae</taxon>
        <taxon>Anthemidinae</taxon>
        <taxon>Tanacetum</taxon>
    </lineage>
</organism>
<keyword evidence="4" id="KW-1185">Reference proteome</keyword>
<keyword evidence="3" id="KW-0808">Transferase</keyword>
<proteinExistence type="predicted"/>
<dbReference type="InterPro" id="IPR000477">
    <property type="entry name" value="RT_dom"/>
</dbReference>
<feature type="region of interest" description="Disordered" evidence="1">
    <location>
        <begin position="146"/>
        <end position="188"/>
    </location>
</feature>